<dbReference type="EMBL" id="CP144143">
    <property type="protein sequence ID" value="WWC83768.1"/>
    <property type="molecule type" value="Genomic_DNA"/>
</dbReference>
<evidence type="ECO:0000259" key="2">
    <source>
        <dbReference type="Pfam" id="PF14344"/>
    </source>
</evidence>
<protein>
    <recommendedName>
        <fullName evidence="2">DUF4397 domain-containing protein</fullName>
    </recommendedName>
</protein>
<dbReference type="Proteomes" id="UP001321305">
    <property type="component" value="Chromosome"/>
</dbReference>
<feature type="domain" description="DUF4397" evidence="2">
    <location>
        <begin position="35"/>
        <end position="152"/>
    </location>
</feature>
<gene>
    <name evidence="3" type="ORF">PIECOFPK_01495</name>
</gene>
<sequence length="233" mass="25575">MFKINSISITLLASAMLVMASCNKDDDHYYLPEAAAVGVVHASAGLPALDVALDNNRLGVNYFNYTDRVDYFRAYTGNRVFKVYHASAPSSSPIFTKNLTFEAGKYYSVFITDTAANMDAVVLRDSTRAAGKDSVRLRFANMSPDAPGLDLYVKGNNTPIATNITYKTASQFFSYPSAGNVIFEVRRNGQTALLATLDPINLYKGRIYTVWTGGYINGNAEDGTRIRLEAFAH</sequence>
<dbReference type="PROSITE" id="PS51257">
    <property type="entry name" value="PROKAR_LIPOPROTEIN"/>
    <property type="match status" value="1"/>
</dbReference>
<dbReference type="InterPro" id="IPR025510">
    <property type="entry name" value="DUF4397"/>
</dbReference>
<feature type="chain" id="PRO_5047157035" description="DUF4397 domain-containing protein" evidence="1">
    <location>
        <begin position="21"/>
        <end position="233"/>
    </location>
</feature>
<evidence type="ECO:0000256" key="1">
    <source>
        <dbReference type="SAM" id="SignalP"/>
    </source>
</evidence>
<accession>A0ABZ2EJQ0</accession>
<organism evidence="3 4">
    <name type="scientific">Mycovorax composti</name>
    <dbReference type="NCBI Taxonomy" id="2962693"/>
    <lineage>
        <taxon>Bacteria</taxon>
        <taxon>Pseudomonadati</taxon>
        <taxon>Bacteroidota</taxon>
        <taxon>Chitinophagia</taxon>
        <taxon>Chitinophagales</taxon>
        <taxon>Chitinophagaceae</taxon>
        <taxon>Mycovorax</taxon>
    </lineage>
</organism>
<dbReference type="Pfam" id="PF14344">
    <property type="entry name" value="DUF4397"/>
    <property type="match status" value="1"/>
</dbReference>
<name>A0ABZ2EJQ0_9BACT</name>
<evidence type="ECO:0000313" key="4">
    <source>
        <dbReference type="Proteomes" id="UP001321305"/>
    </source>
</evidence>
<keyword evidence="1" id="KW-0732">Signal</keyword>
<evidence type="ECO:0000313" key="3">
    <source>
        <dbReference type="EMBL" id="WWC83768.1"/>
    </source>
</evidence>
<keyword evidence="4" id="KW-1185">Reference proteome</keyword>
<reference evidence="4" key="1">
    <citation type="submission" date="2024-01" db="EMBL/GenBank/DDBJ databases">
        <title>Mycovorax composti gen. nov. sp. nov., a member of the family Chitinophagaceae isolated from button mushroom compost.</title>
        <authorList>
            <person name="Thai M."/>
            <person name="Bell T.L."/>
            <person name="Kertesz M.A."/>
        </authorList>
    </citation>
    <scope>NUCLEOTIDE SEQUENCE [LARGE SCALE GENOMIC DNA]</scope>
    <source>
        <strain evidence="4">C216</strain>
    </source>
</reference>
<feature type="signal peptide" evidence="1">
    <location>
        <begin position="1"/>
        <end position="20"/>
    </location>
</feature>
<proteinExistence type="predicted"/>